<keyword evidence="5" id="KW-1185">Reference proteome</keyword>
<dbReference type="Pfam" id="PF00632">
    <property type="entry name" value="HECT"/>
    <property type="match status" value="1"/>
</dbReference>
<dbReference type="EMBL" id="OU892290">
    <property type="protein sequence ID" value="CAG9763590.1"/>
    <property type="molecule type" value="Genomic_DNA"/>
</dbReference>
<evidence type="ECO:0000256" key="1">
    <source>
        <dbReference type="ARBA" id="ARBA00022786"/>
    </source>
</evidence>
<accession>A0A9N9QG91</accession>
<name>A0A9N9QG91_9CUCU</name>
<feature type="domain" description="HECT" evidence="3">
    <location>
        <begin position="121"/>
        <end position="354"/>
    </location>
</feature>
<dbReference type="GO" id="GO:0004842">
    <property type="term" value="F:ubiquitin-protein transferase activity"/>
    <property type="evidence" value="ECO:0007669"/>
    <property type="project" value="InterPro"/>
</dbReference>
<dbReference type="Proteomes" id="UP001152799">
    <property type="component" value="Chromosome 14"/>
</dbReference>
<dbReference type="AlphaFoldDB" id="A0A9N9QG91"/>
<keyword evidence="1" id="KW-0833">Ubl conjugation pathway</keyword>
<evidence type="ECO:0000313" key="5">
    <source>
        <dbReference type="Proteomes" id="UP001152799"/>
    </source>
</evidence>
<evidence type="ECO:0000256" key="2">
    <source>
        <dbReference type="SAM" id="MobiDB-lite"/>
    </source>
</evidence>
<evidence type="ECO:0000313" key="4">
    <source>
        <dbReference type="EMBL" id="CAG9763590.1"/>
    </source>
</evidence>
<sequence length="513" mass="58074">MGLRSVFSANVIIQEVASPSLRELETEIGNVPAVTSNIDKLLLHRGHIFEELVETIKTHREMDFNNMTIEVILPNGRPEAAEDFGGVFRDSLSEFWSSFYEKCTEGTDYKVPIIRHDFGEQEWKAIATILKIGFLKEKYFPIKLAPTFMSECLGETYLDEDILNDFLKYLNQLDKDMVTSALNNFEEVDNDDLITLCDTFKSKWIPSKDNFRMLIQSIAQQEIIQKPAFVSQCFKTELIEISSQIINLKEIYIKLEPSAKNVIAALELCDNTESASCNTENTKKIYGFLVKYIKESDEKIRSSFLRFCTGSNLITNKIKVEFIESDGFARAPIGHTCTNLLQLPNSYENYVVFRKNNPAPPKWLDYFEDKKHRNVMEQVLGLKRDNLGSFKFQQNQMRRLEAAMKKYIDAITATLDPAVPESETFGQANAGIATPASIPSTETAKISEQLSTSSVPHHQPARKTGQKKKQSSAPQMAGLLRRQETPECYGASAWTETGHPGELQIPSKSNETP</sequence>
<dbReference type="SUPFAM" id="SSF56204">
    <property type="entry name" value="Hect, E3 ligase catalytic domain"/>
    <property type="match status" value="1"/>
</dbReference>
<dbReference type="Gene3D" id="3.30.2410.10">
    <property type="entry name" value="Hect, E3 ligase catalytic domain"/>
    <property type="match status" value="1"/>
</dbReference>
<gene>
    <name evidence="4" type="ORF">CEUTPL_LOCUS4248</name>
</gene>
<organism evidence="4 5">
    <name type="scientific">Ceutorhynchus assimilis</name>
    <name type="common">cabbage seed weevil</name>
    <dbReference type="NCBI Taxonomy" id="467358"/>
    <lineage>
        <taxon>Eukaryota</taxon>
        <taxon>Metazoa</taxon>
        <taxon>Ecdysozoa</taxon>
        <taxon>Arthropoda</taxon>
        <taxon>Hexapoda</taxon>
        <taxon>Insecta</taxon>
        <taxon>Pterygota</taxon>
        <taxon>Neoptera</taxon>
        <taxon>Endopterygota</taxon>
        <taxon>Coleoptera</taxon>
        <taxon>Polyphaga</taxon>
        <taxon>Cucujiformia</taxon>
        <taxon>Curculionidae</taxon>
        <taxon>Ceutorhynchinae</taxon>
        <taxon>Ceutorhynchus</taxon>
    </lineage>
</organism>
<reference evidence="4" key="1">
    <citation type="submission" date="2022-01" db="EMBL/GenBank/DDBJ databases">
        <authorList>
            <person name="King R."/>
        </authorList>
    </citation>
    <scope>NUCLEOTIDE SEQUENCE</scope>
</reference>
<evidence type="ECO:0000259" key="3">
    <source>
        <dbReference type="Pfam" id="PF00632"/>
    </source>
</evidence>
<dbReference type="InterPro" id="IPR000569">
    <property type="entry name" value="HECT_dom"/>
</dbReference>
<feature type="compositionally biased region" description="Basic residues" evidence="2">
    <location>
        <begin position="459"/>
        <end position="470"/>
    </location>
</feature>
<dbReference type="OrthoDB" id="6755555at2759"/>
<feature type="region of interest" description="Disordered" evidence="2">
    <location>
        <begin position="441"/>
        <end position="513"/>
    </location>
</feature>
<protein>
    <recommendedName>
        <fullName evidence="3">HECT domain-containing protein</fullName>
    </recommendedName>
</protein>
<dbReference type="InterPro" id="IPR035983">
    <property type="entry name" value="Hect_E3_ubiquitin_ligase"/>
</dbReference>
<proteinExistence type="predicted"/>
<dbReference type="GO" id="GO:0009966">
    <property type="term" value="P:regulation of signal transduction"/>
    <property type="evidence" value="ECO:0007669"/>
    <property type="project" value="UniProtKB-ARBA"/>
</dbReference>
<feature type="compositionally biased region" description="Polar residues" evidence="2">
    <location>
        <begin position="441"/>
        <end position="456"/>
    </location>
</feature>